<dbReference type="RefSeq" id="WP_256115246.1">
    <property type="nucleotide sequence ID" value="NZ_WHSB02000001.1"/>
</dbReference>
<sequence length="99" mass="10410">MSALDLMRRRVDLVGTVSALTAKALKLTQAVSGVEMDILRLELAIGRDPANGQLVRELHSQEESAAAIRQEQADCAEDIAAAEREVAALDALIAAAKGG</sequence>
<dbReference type="Proteomes" id="UP000996601">
    <property type="component" value="Unassembled WGS sequence"/>
</dbReference>
<accession>A0ABT1R1T4</accession>
<reference evidence="1" key="1">
    <citation type="submission" date="2021-07" db="EMBL/GenBank/DDBJ databases">
        <title>Shinella sp. nov., a novel member of the genus Shinella from water.</title>
        <authorList>
            <person name="Deng Y."/>
        </authorList>
    </citation>
    <scope>NUCLEOTIDE SEQUENCE</scope>
    <source>
        <strain evidence="1">CPCC 100929</strain>
    </source>
</reference>
<gene>
    <name evidence="1" type="ORF">GB927_003780</name>
</gene>
<comment type="caution">
    <text evidence="1">The sequence shown here is derived from an EMBL/GenBank/DDBJ whole genome shotgun (WGS) entry which is preliminary data.</text>
</comment>
<dbReference type="EMBL" id="WHSB02000001">
    <property type="protein sequence ID" value="MCQ4629142.1"/>
    <property type="molecule type" value="Genomic_DNA"/>
</dbReference>
<evidence type="ECO:0000313" key="2">
    <source>
        <dbReference type="Proteomes" id="UP000996601"/>
    </source>
</evidence>
<evidence type="ECO:0000313" key="1">
    <source>
        <dbReference type="EMBL" id="MCQ4629142.1"/>
    </source>
</evidence>
<proteinExistence type="predicted"/>
<protein>
    <submittedName>
        <fullName evidence="1">Uncharacterized protein</fullName>
    </submittedName>
</protein>
<keyword evidence="2" id="KW-1185">Reference proteome</keyword>
<organism evidence="1 2">
    <name type="scientific">Shinella lacus</name>
    <dbReference type="NCBI Taxonomy" id="2654216"/>
    <lineage>
        <taxon>Bacteria</taxon>
        <taxon>Pseudomonadati</taxon>
        <taxon>Pseudomonadota</taxon>
        <taxon>Alphaproteobacteria</taxon>
        <taxon>Hyphomicrobiales</taxon>
        <taxon>Rhizobiaceae</taxon>
        <taxon>Shinella</taxon>
    </lineage>
</organism>
<name>A0ABT1R1T4_9HYPH</name>